<dbReference type="InterPro" id="IPR013324">
    <property type="entry name" value="RNA_pol_sigma_r3/r4-like"/>
</dbReference>
<evidence type="ECO:0000256" key="5">
    <source>
        <dbReference type="ARBA" id="ARBA00023163"/>
    </source>
</evidence>
<dbReference type="Gene3D" id="1.10.10.10">
    <property type="entry name" value="Winged helix-like DNA-binding domain superfamily/Winged helix DNA-binding domain"/>
    <property type="match status" value="1"/>
</dbReference>
<dbReference type="OrthoDB" id="9784272at2"/>
<dbReference type="PANTHER" id="PTHR43133">
    <property type="entry name" value="RNA POLYMERASE ECF-TYPE SIGMA FACTO"/>
    <property type="match status" value="1"/>
</dbReference>
<comment type="similarity">
    <text evidence="1">Belongs to the sigma-70 factor family. ECF subfamily.</text>
</comment>
<protein>
    <submittedName>
        <fullName evidence="9">Putative Ecf-type RNA polymerase sigma factor</fullName>
    </submittedName>
</protein>
<dbReference type="InterPro" id="IPR014284">
    <property type="entry name" value="RNA_pol_sigma-70_dom"/>
</dbReference>
<dbReference type="Proteomes" id="UP000019678">
    <property type="component" value="Unassembled WGS sequence"/>
</dbReference>
<feature type="region of interest" description="Disordered" evidence="6">
    <location>
        <begin position="98"/>
        <end position="125"/>
    </location>
</feature>
<dbReference type="InterPro" id="IPR039425">
    <property type="entry name" value="RNA_pol_sigma-70-like"/>
</dbReference>
<evidence type="ECO:0000313" key="10">
    <source>
        <dbReference type="Proteomes" id="UP000019678"/>
    </source>
</evidence>
<organism evidence="9 10">
    <name type="scientific">Chondromyces apiculatus DSM 436</name>
    <dbReference type="NCBI Taxonomy" id="1192034"/>
    <lineage>
        <taxon>Bacteria</taxon>
        <taxon>Pseudomonadati</taxon>
        <taxon>Myxococcota</taxon>
        <taxon>Polyangia</taxon>
        <taxon>Polyangiales</taxon>
        <taxon>Polyangiaceae</taxon>
        <taxon>Chondromyces</taxon>
    </lineage>
</organism>
<comment type="caution">
    <text evidence="9">The sequence shown here is derived from an EMBL/GenBank/DDBJ whole genome shotgun (WGS) entry which is preliminary data.</text>
</comment>
<evidence type="ECO:0000256" key="3">
    <source>
        <dbReference type="ARBA" id="ARBA00023082"/>
    </source>
</evidence>
<dbReference type="NCBIfam" id="TIGR02937">
    <property type="entry name" value="sigma70-ECF"/>
    <property type="match status" value="1"/>
</dbReference>
<dbReference type="AlphaFoldDB" id="A0A017TI27"/>
<dbReference type="InterPro" id="IPR013249">
    <property type="entry name" value="RNA_pol_sigma70_r4_t2"/>
</dbReference>
<dbReference type="NCBIfam" id="NF009166">
    <property type="entry name" value="PRK12513.1"/>
    <property type="match status" value="1"/>
</dbReference>
<dbReference type="CDD" id="cd06171">
    <property type="entry name" value="Sigma70_r4"/>
    <property type="match status" value="1"/>
</dbReference>
<dbReference type="SUPFAM" id="SSF88946">
    <property type="entry name" value="Sigma2 domain of RNA polymerase sigma factors"/>
    <property type="match status" value="1"/>
</dbReference>
<feature type="domain" description="RNA polymerase sigma-70 region 2" evidence="7">
    <location>
        <begin position="29"/>
        <end position="93"/>
    </location>
</feature>
<dbReference type="GO" id="GO:0016987">
    <property type="term" value="F:sigma factor activity"/>
    <property type="evidence" value="ECO:0007669"/>
    <property type="project" value="UniProtKB-KW"/>
</dbReference>
<dbReference type="Pfam" id="PF04542">
    <property type="entry name" value="Sigma70_r2"/>
    <property type="match status" value="1"/>
</dbReference>
<dbReference type="InterPro" id="IPR036388">
    <property type="entry name" value="WH-like_DNA-bd_sf"/>
</dbReference>
<evidence type="ECO:0000259" key="8">
    <source>
        <dbReference type="Pfam" id="PF08281"/>
    </source>
</evidence>
<dbReference type="Pfam" id="PF08281">
    <property type="entry name" value="Sigma70_r4_2"/>
    <property type="match status" value="1"/>
</dbReference>
<dbReference type="eggNOG" id="COG1595">
    <property type="taxonomic scope" value="Bacteria"/>
</dbReference>
<keyword evidence="10" id="KW-1185">Reference proteome</keyword>
<keyword evidence="3" id="KW-0731">Sigma factor</keyword>
<evidence type="ECO:0000256" key="1">
    <source>
        <dbReference type="ARBA" id="ARBA00010641"/>
    </source>
</evidence>
<evidence type="ECO:0000256" key="2">
    <source>
        <dbReference type="ARBA" id="ARBA00023015"/>
    </source>
</evidence>
<dbReference type="EMBL" id="ASRX01000001">
    <property type="protein sequence ID" value="EYF08933.1"/>
    <property type="molecule type" value="Genomic_DNA"/>
</dbReference>
<dbReference type="SUPFAM" id="SSF88659">
    <property type="entry name" value="Sigma3 and sigma4 domains of RNA polymerase sigma factors"/>
    <property type="match status" value="1"/>
</dbReference>
<accession>A0A017TI27</accession>
<dbReference type="RefSeq" id="WP_044234603.1">
    <property type="nucleotide sequence ID" value="NZ_ASRX01000001.1"/>
</dbReference>
<dbReference type="InterPro" id="IPR013325">
    <property type="entry name" value="RNA_pol_sigma_r2"/>
</dbReference>
<dbReference type="STRING" id="1192034.CAP_0017"/>
<dbReference type="PANTHER" id="PTHR43133:SF8">
    <property type="entry name" value="RNA POLYMERASE SIGMA FACTOR HI_1459-RELATED"/>
    <property type="match status" value="1"/>
</dbReference>
<gene>
    <name evidence="9" type="ORF">CAP_0017</name>
</gene>
<name>A0A017TI27_9BACT</name>
<evidence type="ECO:0000256" key="4">
    <source>
        <dbReference type="ARBA" id="ARBA00023125"/>
    </source>
</evidence>
<evidence type="ECO:0000259" key="7">
    <source>
        <dbReference type="Pfam" id="PF04542"/>
    </source>
</evidence>
<dbReference type="InterPro" id="IPR007627">
    <property type="entry name" value="RNA_pol_sigma70_r2"/>
</dbReference>
<evidence type="ECO:0000313" key="9">
    <source>
        <dbReference type="EMBL" id="EYF08933.1"/>
    </source>
</evidence>
<keyword evidence="5" id="KW-0804">Transcription</keyword>
<proteinExistence type="inferred from homology"/>
<dbReference type="GO" id="GO:0006352">
    <property type="term" value="P:DNA-templated transcription initiation"/>
    <property type="evidence" value="ECO:0007669"/>
    <property type="project" value="InterPro"/>
</dbReference>
<sequence length="206" mass="23273">MSSIARAELTDEVLMMRFQGGDRAAFAGLVRRHKTPIFNFILRQVRTRQAAEDLAQDVFVKIVQNAAEFKHEARFSTWAYTIARNVCIDHQRKMSLRRHPSLDQASGDHGDGPTLGERTADTTPGASVERVAIGAEMGQHITRAVELLPAEQREVFLLRELGNVPFKDIAQMIGVPENTVKSRMRYALERLQEALAEYEDYARALH</sequence>
<dbReference type="GO" id="GO:0003677">
    <property type="term" value="F:DNA binding"/>
    <property type="evidence" value="ECO:0007669"/>
    <property type="project" value="UniProtKB-KW"/>
</dbReference>
<evidence type="ECO:0000256" key="6">
    <source>
        <dbReference type="SAM" id="MobiDB-lite"/>
    </source>
</evidence>
<feature type="domain" description="RNA polymerase sigma factor 70 region 4 type 2" evidence="8">
    <location>
        <begin position="141"/>
        <end position="191"/>
    </location>
</feature>
<keyword evidence="2" id="KW-0805">Transcription regulation</keyword>
<reference evidence="9 10" key="1">
    <citation type="submission" date="2013-05" db="EMBL/GenBank/DDBJ databases">
        <title>Genome assembly of Chondromyces apiculatus DSM 436.</title>
        <authorList>
            <person name="Sharma G."/>
            <person name="Khatri I."/>
            <person name="Kaur C."/>
            <person name="Mayilraj S."/>
            <person name="Subramanian S."/>
        </authorList>
    </citation>
    <scope>NUCLEOTIDE SEQUENCE [LARGE SCALE GENOMIC DNA]</scope>
    <source>
        <strain evidence="9 10">DSM 436</strain>
    </source>
</reference>
<keyword evidence="4" id="KW-0238">DNA-binding</keyword>
<dbReference type="Gene3D" id="1.10.1740.10">
    <property type="match status" value="1"/>
</dbReference>